<keyword evidence="1" id="KW-0812">Transmembrane</keyword>
<sequence length="190" mass="22355">MLERILQWDRETLIYLNSLGIEEYDHFWSTVTNIYTWIPLFLFFFVLIFWKYKRREAIFVTLTVLALIGFILVATDVTKGFFERIRPNNDEEVNQLIRILHHPSTFSFFSGHSASSFSITTLIVLFLRKRVKWCWVFYIWPLLFALSRIYVGVHYPGDIIVGALVGAGSAFLFYNLYTRIIVPYLGLAHP</sequence>
<reference evidence="4 5" key="1">
    <citation type="submission" date="2018-05" db="EMBL/GenBank/DDBJ databases">
        <title>Genomic Encyclopedia of Archaeal and Bacterial Type Strains, Phase II (KMG-II): from individual species to whole genera.</title>
        <authorList>
            <person name="Goeker M."/>
        </authorList>
    </citation>
    <scope>NUCLEOTIDE SEQUENCE [LARGE SCALE GENOMIC DNA]</scope>
    <source>
        <strain evidence="4 5">DSM 23514</strain>
    </source>
</reference>
<dbReference type="OrthoDB" id="9789113at2"/>
<gene>
    <name evidence="3" type="ORF">HZY62_20470</name>
    <name evidence="4" type="ORF">LX92_04248</name>
</gene>
<dbReference type="Pfam" id="PF01569">
    <property type="entry name" value="PAP2"/>
    <property type="match status" value="1"/>
</dbReference>
<protein>
    <submittedName>
        <fullName evidence="3">Phosphatase PAP2 family protein</fullName>
    </submittedName>
    <submittedName>
        <fullName evidence="4">Undecaprenyl-diphosphatase</fullName>
    </submittedName>
</protein>
<proteinExistence type="predicted"/>
<dbReference type="Gene3D" id="1.20.144.10">
    <property type="entry name" value="Phosphatidic acid phosphatase type 2/haloperoxidase"/>
    <property type="match status" value="2"/>
</dbReference>
<feature type="transmembrane region" description="Helical" evidence="1">
    <location>
        <begin position="57"/>
        <end position="75"/>
    </location>
</feature>
<organism evidence="4 5">
    <name type="scientific">Maribacter polysiphoniae</name>
    <dbReference type="NCBI Taxonomy" id="429344"/>
    <lineage>
        <taxon>Bacteria</taxon>
        <taxon>Pseudomonadati</taxon>
        <taxon>Bacteroidota</taxon>
        <taxon>Flavobacteriia</taxon>
        <taxon>Flavobacteriales</taxon>
        <taxon>Flavobacteriaceae</taxon>
        <taxon>Maribacter</taxon>
    </lineage>
</organism>
<feature type="transmembrane region" description="Helical" evidence="1">
    <location>
        <begin position="159"/>
        <end position="177"/>
    </location>
</feature>
<evidence type="ECO:0000313" key="6">
    <source>
        <dbReference type="Proteomes" id="UP000651837"/>
    </source>
</evidence>
<keyword evidence="1" id="KW-1133">Transmembrane helix</keyword>
<dbReference type="RefSeq" id="WP_109654822.1">
    <property type="nucleotide sequence ID" value="NZ_JACWLN010000015.1"/>
</dbReference>
<feature type="transmembrane region" description="Helical" evidence="1">
    <location>
        <begin position="34"/>
        <end position="50"/>
    </location>
</feature>
<feature type="transmembrane region" description="Helical" evidence="1">
    <location>
        <begin position="106"/>
        <end position="127"/>
    </location>
</feature>
<evidence type="ECO:0000313" key="4">
    <source>
        <dbReference type="EMBL" id="PWK19395.1"/>
    </source>
</evidence>
<dbReference type="Proteomes" id="UP000651837">
    <property type="component" value="Unassembled WGS sequence"/>
</dbReference>
<dbReference type="PANTHER" id="PTHR14969:SF13">
    <property type="entry name" value="AT30094P"/>
    <property type="match status" value="1"/>
</dbReference>
<dbReference type="SUPFAM" id="SSF48317">
    <property type="entry name" value="Acid phosphatase/Vanadium-dependent haloperoxidase"/>
    <property type="match status" value="1"/>
</dbReference>
<keyword evidence="1" id="KW-0472">Membrane</keyword>
<name>A0A316DN88_9FLAO</name>
<comment type="caution">
    <text evidence="4">The sequence shown here is derived from an EMBL/GenBank/DDBJ whole genome shotgun (WGS) entry which is preliminary data.</text>
</comment>
<dbReference type="InterPro" id="IPR000326">
    <property type="entry name" value="PAP2/HPO"/>
</dbReference>
<dbReference type="SMART" id="SM00014">
    <property type="entry name" value="acidPPc"/>
    <property type="match status" value="1"/>
</dbReference>
<dbReference type="PANTHER" id="PTHR14969">
    <property type="entry name" value="SPHINGOSINE-1-PHOSPHATE PHOSPHOHYDROLASE"/>
    <property type="match status" value="1"/>
</dbReference>
<dbReference type="Proteomes" id="UP000245667">
    <property type="component" value="Unassembled WGS sequence"/>
</dbReference>
<keyword evidence="6" id="KW-1185">Reference proteome</keyword>
<evidence type="ECO:0000259" key="2">
    <source>
        <dbReference type="SMART" id="SM00014"/>
    </source>
</evidence>
<evidence type="ECO:0000256" key="1">
    <source>
        <dbReference type="SAM" id="Phobius"/>
    </source>
</evidence>
<accession>A0A316DN88</accession>
<dbReference type="EMBL" id="JACWLN010000015">
    <property type="protein sequence ID" value="MBD1262978.1"/>
    <property type="molecule type" value="Genomic_DNA"/>
</dbReference>
<evidence type="ECO:0000313" key="5">
    <source>
        <dbReference type="Proteomes" id="UP000245667"/>
    </source>
</evidence>
<feature type="domain" description="Phosphatidic acid phosphatase type 2/haloperoxidase" evidence="2">
    <location>
        <begin position="61"/>
        <end position="174"/>
    </location>
</feature>
<reference evidence="3 6" key="2">
    <citation type="submission" date="2020-07" db="EMBL/GenBank/DDBJ databases">
        <title>The draft genome sequence of Maribacter polysiphoniae KCTC 22021.</title>
        <authorList>
            <person name="Mu L."/>
        </authorList>
    </citation>
    <scope>NUCLEOTIDE SEQUENCE [LARGE SCALE GENOMIC DNA]</scope>
    <source>
        <strain evidence="3 6">KCTC 22021</strain>
    </source>
</reference>
<dbReference type="InterPro" id="IPR036938">
    <property type="entry name" value="PAP2/HPO_sf"/>
</dbReference>
<dbReference type="AlphaFoldDB" id="A0A316DN88"/>
<feature type="transmembrane region" description="Helical" evidence="1">
    <location>
        <begin position="134"/>
        <end position="153"/>
    </location>
</feature>
<evidence type="ECO:0000313" key="3">
    <source>
        <dbReference type="EMBL" id="MBD1262978.1"/>
    </source>
</evidence>
<dbReference type="EMBL" id="QGGQ01000015">
    <property type="protein sequence ID" value="PWK19395.1"/>
    <property type="molecule type" value="Genomic_DNA"/>
</dbReference>